<name>A0A6A1UUF0_9ROSI</name>
<gene>
    <name evidence="1" type="ORF">CJ030_MR8G001947</name>
</gene>
<dbReference type="Proteomes" id="UP000516437">
    <property type="component" value="Chromosome 8"/>
</dbReference>
<dbReference type="PANTHER" id="PTHR33696:SF3">
    <property type="entry name" value="FLZ-TYPE DOMAIN-CONTAINING PROTEIN"/>
    <property type="match status" value="1"/>
</dbReference>
<evidence type="ECO:0000313" key="1">
    <source>
        <dbReference type="EMBL" id="KAB1203953.1"/>
    </source>
</evidence>
<protein>
    <submittedName>
        <fullName evidence="1">Uncharacterized protein</fullName>
    </submittedName>
</protein>
<dbReference type="PANTHER" id="PTHR33696">
    <property type="entry name" value="T22J18.15-RELATED"/>
    <property type="match status" value="1"/>
</dbReference>
<proteinExistence type="predicted"/>
<evidence type="ECO:0000313" key="2">
    <source>
        <dbReference type="Proteomes" id="UP000516437"/>
    </source>
</evidence>
<reference evidence="1 2" key="1">
    <citation type="journal article" date="2019" name="Plant Biotechnol. J.">
        <title>The red bayberry genome and genetic basis of sex determination.</title>
        <authorList>
            <person name="Jia H.M."/>
            <person name="Jia H.J."/>
            <person name="Cai Q.L."/>
            <person name="Wang Y."/>
            <person name="Zhao H.B."/>
            <person name="Yang W.F."/>
            <person name="Wang G.Y."/>
            <person name="Li Y.H."/>
            <person name="Zhan D.L."/>
            <person name="Shen Y.T."/>
            <person name="Niu Q.F."/>
            <person name="Chang L."/>
            <person name="Qiu J."/>
            <person name="Zhao L."/>
            <person name="Xie H.B."/>
            <person name="Fu W.Y."/>
            <person name="Jin J."/>
            <person name="Li X.W."/>
            <person name="Jiao Y."/>
            <person name="Zhou C.C."/>
            <person name="Tu T."/>
            <person name="Chai C.Y."/>
            <person name="Gao J.L."/>
            <person name="Fan L.J."/>
            <person name="van de Weg E."/>
            <person name="Wang J.Y."/>
            <person name="Gao Z.S."/>
        </authorList>
    </citation>
    <scope>NUCLEOTIDE SEQUENCE [LARGE SCALE GENOMIC DNA]</scope>
    <source>
        <tissue evidence="1">Leaves</tissue>
    </source>
</reference>
<dbReference type="EMBL" id="RXIC02000026">
    <property type="protein sequence ID" value="KAB1203953.1"/>
    <property type="molecule type" value="Genomic_DNA"/>
</dbReference>
<sequence length="155" mass="17503">MMNRSKTRAPGTIPFSWEYKPGVSKVTQRECLGEEDFVLKLPPPPCPSELARFSVHDSQIQIPLPPCAFQPPSRITSKKGLIRKHEDPFLAAYKNCTKSVNGSSTESFKNGVKARFRKNMLVFSCKRSCSIRDDNLLSISQLPSERSETERDQTI</sequence>
<organism evidence="1 2">
    <name type="scientific">Morella rubra</name>
    <name type="common">Chinese bayberry</name>
    <dbReference type="NCBI Taxonomy" id="262757"/>
    <lineage>
        <taxon>Eukaryota</taxon>
        <taxon>Viridiplantae</taxon>
        <taxon>Streptophyta</taxon>
        <taxon>Embryophyta</taxon>
        <taxon>Tracheophyta</taxon>
        <taxon>Spermatophyta</taxon>
        <taxon>Magnoliopsida</taxon>
        <taxon>eudicotyledons</taxon>
        <taxon>Gunneridae</taxon>
        <taxon>Pentapetalae</taxon>
        <taxon>rosids</taxon>
        <taxon>fabids</taxon>
        <taxon>Fagales</taxon>
        <taxon>Myricaceae</taxon>
        <taxon>Morella</taxon>
    </lineage>
</organism>
<dbReference type="OrthoDB" id="745459at2759"/>
<accession>A0A6A1UUF0</accession>
<dbReference type="AlphaFoldDB" id="A0A6A1UUF0"/>
<keyword evidence="2" id="KW-1185">Reference proteome</keyword>
<comment type="caution">
    <text evidence="1">The sequence shown here is derived from an EMBL/GenBank/DDBJ whole genome shotgun (WGS) entry which is preliminary data.</text>
</comment>